<feature type="region of interest" description="Disordered" evidence="1">
    <location>
        <begin position="129"/>
        <end position="179"/>
    </location>
</feature>
<dbReference type="OrthoDB" id="3538214at2"/>
<gene>
    <name evidence="3" type="ORF">B0I32_107197</name>
</gene>
<organism evidence="3 4">
    <name type="scientific">Nonomuraea fuscirosea</name>
    <dbReference type="NCBI Taxonomy" id="1291556"/>
    <lineage>
        <taxon>Bacteria</taxon>
        <taxon>Bacillati</taxon>
        <taxon>Actinomycetota</taxon>
        <taxon>Actinomycetes</taxon>
        <taxon>Streptosporangiales</taxon>
        <taxon>Streptosporangiaceae</taxon>
        <taxon>Nonomuraea</taxon>
    </lineage>
</organism>
<protein>
    <recommendedName>
        <fullName evidence="2">SCO6045-like C-terminal domain-containing protein</fullName>
    </recommendedName>
</protein>
<evidence type="ECO:0000313" key="3">
    <source>
        <dbReference type="EMBL" id="PRX65435.1"/>
    </source>
</evidence>
<feature type="region of interest" description="Disordered" evidence="1">
    <location>
        <begin position="1"/>
        <end position="35"/>
    </location>
</feature>
<dbReference type="Pfam" id="PF26136">
    <property type="entry name" value="SCO6045_C"/>
    <property type="match status" value="1"/>
</dbReference>
<dbReference type="EMBL" id="PVNG01000007">
    <property type="protein sequence ID" value="PRX65435.1"/>
    <property type="molecule type" value="Genomic_DNA"/>
</dbReference>
<evidence type="ECO:0000256" key="1">
    <source>
        <dbReference type="SAM" id="MobiDB-lite"/>
    </source>
</evidence>
<keyword evidence="4" id="KW-1185">Reference proteome</keyword>
<sequence length="179" mass="18748">MTGEPPGRASPAAPDAARESSGRADAARVANGTGVAHEDEVARLAAAQARVVAALVAGAEVPEGFDPGRMRAQAASLIAKRRAIVARIRPDTAVAAGPDLAAEFAAYARARAAPPPGYRADADDFAAWLRERGRLPPTEPSAGRRAKQPAGQRAEEPGESRSGRSGRSAWRRWWSRIPA</sequence>
<feature type="compositionally biased region" description="Basic and acidic residues" evidence="1">
    <location>
        <begin position="153"/>
        <end position="162"/>
    </location>
</feature>
<feature type="compositionally biased region" description="Basic and acidic residues" evidence="1">
    <location>
        <begin position="16"/>
        <end position="26"/>
    </location>
</feature>
<dbReference type="AlphaFoldDB" id="A0A2T0N0Y1"/>
<dbReference type="InterPro" id="IPR058711">
    <property type="entry name" value="SCO6045-like_C"/>
</dbReference>
<evidence type="ECO:0000313" key="4">
    <source>
        <dbReference type="Proteomes" id="UP000238312"/>
    </source>
</evidence>
<evidence type="ECO:0000259" key="2">
    <source>
        <dbReference type="Pfam" id="PF26136"/>
    </source>
</evidence>
<dbReference type="Proteomes" id="UP000238312">
    <property type="component" value="Unassembled WGS sequence"/>
</dbReference>
<feature type="domain" description="SCO6045-like C-terminal" evidence="2">
    <location>
        <begin position="45"/>
        <end position="131"/>
    </location>
</feature>
<dbReference type="RefSeq" id="WP_106240615.1">
    <property type="nucleotide sequence ID" value="NZ_PVNG01000007.1"/>
</dbReference>
<reference evidence="3 4" key="1">
    <citation type="submission" date="2018-03" db="EMBL/GenBank/DDBJ databases">
        <title>Genomic Encyclopedia of Type Strains, Phase III (KMG-III): the genomes of soil and plant-associated and newly described type strains.</title>
        <authorList>
            <person name="Whitman W."/>
        </authorList>
    </citation>
    <scope>NUCLEOTIDE SEQUENCE [LARGE SCALE GENOMIC DNA]</scope>
    <source>
        <strain evidence="3 4">CGMCC 4.7104</strain>
    </source>
</reference>
<accession>A0A2T0N0Y1</accession>
<name>A0A2T0N0Y1_9ACTN</name>
<proteinExistence type="predicted"/>
<feature type="compositionally biased region" description="Basic residues" evidence="1">
    <location>
        <begin position="169"/>
        <end position="179"/>
    </location>
</feature>
<comment type="caution">
    <text evidence="3">The sequence shown here is derived from an EMBL/GenBank/DDBJ whole genome shotgun (WGS) entry which is preliminary data.</text>
</comment>